<sequence>MKRALRIAHFDKNKKVKVLELGFDDVEINSKDFAEEGSLLLSIHYENQKTFFQLSIAEAALLKERLDYILALLAKQYIEADEKAAKTRQSKNQQKKNQEEREEEDWEEIEGGKE</sequence>
<keyword evidence="2" id="KW-0614">Plasmid</keyword>
<dbReference type="EMBL" id="EU881703">
    <property type="protein sequence ID" value="ACI15718.1"/>
    <property type="molecule type" value="Genomic_DNA"/>
</dbReference>
<accession>B6D936</accession>
<reference evidence="2" key="1">
    <citation type="journal article" date="2008" name="Mol. Microbiol.">
        <title>Novel archaeal plasmid pAH1 and its interactions with the lipothrixvirus AFV1.</title>
        <authorList>
            <person name="Basta T."/>
            <person name="Smyth J."/>
            <person name="Forterre P."/>
            <person name="Prangishvili D."/>
            <person name="Peng X."/>
        </authorList>
    </citation>
    <scope>NUCLEOTIDE SEQUENCE</scope>
    <source>
        <strain evidence="2">W1</strain>
        <plasmid evidence="2">pAH1</plasmid>
    </source>
</reference>
<geneLocation type="plasmid" evidence="2">
    <name>pAH1</name>
</geneLocation>
<proteinExistence type="predicted"/>
<evidence type="ECO:0000313" key="2">
    <source>
        <dbReference type="EMBL" id="ACI15718.1"/>
    </source>
</evidence>
<organism evidence="2">
    <name type="scientific">Acidianus hospitalis (strain W1)</name>
    <dbReference type="NCBI Taxonomy" id="933801"/>
    <lineage>
        <taxon>Archaea</taxon>
        <taxon>Thermoproteota</taxon>
        <taxon>Thermoprotei</taxon>
        <taxon>Sulfolobales</taxon>
        <taxon>Sulfolobaceae</taxon>
        <taxon>Acidianus</taxon>
    </lineage>
</organism>
<protein>
    <submittedName>
        <fullName evidence="2">Uncharacterized protein</fullName>
    </submittedName>
</protein>
<dbReference type="RefSeq" id="WP_012548826.1">
    <property type="nucleotide sequence ID" value="NC_011299.1"/>
</dbReference>
<feature type="region of interest" description="Disordered" evidence="1">
    <location>
        <begin position="84"/>
        <end position="114"/>
    </location>
</feature>
<dbReference type="AlphaFoldDB" id="B6D936"/>
<feature type="compositionally biased region" description="Acidic residues" evidence="1">
    <location>
        <begin position="100"/>
        <end position="114"/>
    </location>
</feature>
<evidence type="ECO:0000256" key="1">
    <source>
        <dbReference type="SAM" id="MobiDB-lite"/>
    </source>
</evidence>
<name>B6D936_ACIHW</name>